<dbReference type="SUPFAM" id="SSF81321">
    <property type="entry name" value="Family A G protein-coupled receptor-like"/>
    <property type="match status" value="1"/>
</dbReference>
<evidence type="ECO:0000313" key="2">
    <source>
        <dbReference type="EMBL" id="KHN77249.1"/>
    </source>
</evidence>
<evidence type="ECO:0000313" key="3">
    <source>
        <dbReference type="Proteomes" id="UP000031036"/>
    </source>
</evidence>
<gene>
    <name evidence="2" type="ORF">Tcan_10957</name>
</gene>
<dbReference type="Pfam" id="PF10321">
    <property type="entry name" value="7TM_GPCR_Srt"/>
    <property type="match status" value="1"/>
</dbReference>
<name>A0A0B2V6Y2_TOXCA</name>
<dbReference type="Gene3D" id="1.20.1070.10">
    <property type="entry name" value="Rhodopsin 7-helix transmembrane proteins"/>
    <property type="match status" value="1"/>
</dbReference>
<protein>
    <recommendedName>
        <fullName evidence="4">G_PROTEIN_RECEP_F1_2 domain-containing protein</fullName>
    </recommendedName>
</protein>
<organism evidence="2 3">
    <name type="scientific">Toxocara canis</name>
    <name type="common">Canine roundworm</name>
    <dbReference type="NCBI Taxonomy" id="6265"/>
    <lineage>
        <taxon>Eukaryota</taxon>
        <taxon>Metazoa</taxon>
        <taxon>Ecdysozoa</taxon>
        <taxon>Nematoda</taxon>
        <taxon>Chromadorea</taxon>
        <taxon>Rhabditida</taxon>
        <taxon>Spirurina</taxon>
        <taxon>Ascaridomorpha</taxon>
        <taxon>Ascaridoidea</taxon>
        <taxon>Toxocaridae</taxon>
        <taxon>Toxocara</taxon>
    </lineage>
</organism>
<dbReference type="PANTHER" id="PTHR23021">
    <property type="entry name" value="SERPENTINE RECEPTOR, CLASS T"/>
    <property type="match status" value="1"/>
</dbReference>
<evidence type="ECO:0008006" key="4">
    <source>
        <dbReference type="Google" id="ProtNLM"/>
    </source>
</evidence>
<keyword evidence="1" id="KW-0472">Membrane</keyword>
<evidence type="ECO:0000256" key="1">
    <source>
        <dbReference type="SAM" id="Phobius"/>
    </source>
</evidence>
<proteinExistence type="predicted"/>
<dbReference type="InterPro" id="IPR019425">
    <property type="entry name" value="7TM_GPCR_serpentine_rcpt_Srt"/>
</dbReference>
<feature type="transmembrane region" description="Helical" evidence="1">
    <location>
        <begin position="71"/>
        <end position="96"/>
    </location>
</feature>
<dbReference type="OMA" id="IACWIWG"/>
<reference evidence="2 3" key="1">
    <citation type="submission" date="2014-11" db="EMBL/GenBank/DDBJ databases">
        <title>Genetic blueprint of the zoonotic pathogen Toxocara canis.</title>
        <authorList>
            <person name="Zhu X.-Q."/>
            <person name="Korhonen P.K."/>
            <person name="Cai H."/>
            <person name="Young N.D."/>
            <person name="Nejsum P."/>
            <person name="von Samson-Himmelstjerna G."/>
            <person name="Boag P.R."/>
            <person name="Tan P."/>
            <person name="Li Q."/>
            <person name="Min J."/>
            <person name="Yang Y."/>
            <person name="Wang X."/>
            <person name="Fang X."/>
            <person name="Hall R.S."/>
            <person name="Hofmann A."/>
            <person name="Sternberg P.W."/>
            <person name="Jex A.R."/>
            <person name="Gasser R.B."/>
        </authorList>
    </citation>
    <scope>NUCLEOTIDE SEQUENCE [LARGE SCALE GENOMIC DNA]</scope>
    <source>
        <strain evidence="2">PN_DK_2014</strain>
    </source>
</reference>
<dbReference type="EMBL" id="JPKZ01002350">
    <property type="protein sequence ID" value="KHN77249.1"/>
    <property type="molecule type" value="Genomic_DNA"/>
</dbReference>
<keyword evidence="1" id="KW-1133">Transmembrane helix</keyword>
<dbReference type="Proteomes" id="UP000031036">
    <property type="component" value="Unassembled WGS sequence"/>
</dbReference>
<accession>A0A0B2V6Y2</accession>
<dbReference type="AlphaFoldDB" id="A0A0B2V6Y2"/>
<keyword evidence="3" id="KW-1185">Reference proteome</keyword>
<sequence length="208" mass="23651">MYFFIGCINFFLITSSVIPYTLVLLLIFRDQYSLDSFRIMLHLGISDITQLTMQYHSAFSYFFHGQHSNPILNKICGAVLNAGWTSYVALTLLLSLNRLVTVIQLKPIGWLFTGRTLHVLLIACWIWGSVFLIGYLSPALNLIYVPSLLTWSYTGDQPLESVVRQIAVISATIQISLTAVVYLAIFIFLWCRRLFIHFPHVQPAASQV</sequence>
<comment type="caution">
    <text evidence="2">The sequence shown here is derived from an EMBL/GenBank/DDBJ whole genome shotgun (WGS) entry which is preliminary data.</text>
</comment>
<keyword evidence="1" id="KW-0812">Transmembrane</keyword>
<feature type="transmembrane region" description="Helical" evidence="1">
    <location>
        <begin position="7"/>
        <end position="28"/>
    </location>
</feature>
<dbReference type="PANTHER" id="PTHR23021:SF26">
    <property type="entry name" value="SERPENTINE RECEPTOR, CLASS T"/>
    <property type="match status" value="1"/>
</dbReference>
<feature type="transmembrane region" description="Helical" evidence="1">
    <location>
        <begin position="165"/>
        <end position="190"/>
    </location>
</feature>
<feature type="transmembrane region" description="Helical" evidence="1">
    <location>
        <begin position="117"/>
        <end position="145"/>
    </location>
</feature>